<dbReference type="EMBL" id="CP003199">
    <property type="protein sequence ID" value="AEW45646.1"/>
    <property type="molecule type" value="Genomic_DNA"/>
</dbReference>
<feature type="compositionally biased region" description="Acidic residues" evidence="1">
    <location>
        <begin position="123"/>
        <end position="136"/>
    </location>
</feature>
<dbReference type="AlphaFoldDB" id="H6N7M4"/>
<feature type="compositionally biased region" description="Basic and acidic residues" evidence="1">
    <location>
        <begin position="174"/>
        <end position="183"/>
    </location>
</feature>
<feature type="compositionally biased region" description="Low complexity" evidence="1">
    <location>
        <begin position="74"/>
        <end position="87"/>
    </location>
</feature>
<organism evidence="2 3">
    <name type="scientific">Mycoplasma haemocanis (strain Illinois)</name>
    <dbReference type="NCBI Taxonomy" id="1111676"/>
    <lineage>
        <taxon>Bacteria</taxon>
        <taxon>Bacillati</taxon>
        <taxon>Mycoplasmatota</taxon>
        <taxon>Mollicutes</taxon>
        <taxon>Mycoplasmataceae</taxon>
        <taxon>Mycoplasma</taxon>
    </lineage>
</organism>
<protein>
    <submittedName>
        <fullName evidence="2">Uncharacterized protein</fullName>
    </submittedName>
</protein>
<feature type="compositionally biased region" description="Low complexity" evidence="1">
    <location>
        <begin position="137"/>
        <end position="152"/>
    </location>
</feature>
<evidence type="ECO:0000313" key="2">
    <source>
        <dbReference type="EMBL" id="AEW45646.1"/>
    </source>
</evidence>
<feature type="compositionally biased region" description="Basic and acidic residues" evidence="1">
    <location>
        <begin position="32"/>
        <end position="62"/>
    </location>
</feature>
<keyword evidence="3" id="KW-1185">Reference proteome</keyword>
<dbReference type="STRING" id="1111676.MHC_03940"/>
<gene>
    <name evidence="2" type="ordered locus">MHC_03940</name>
</gene>
<sequence>MSISTTKLLKVGGPALTGIGGVIATSSLVSKSAEEKPEERFKTAALKDDEPSIKEWKDRNESDQEGNGEGSGEPGSTSEEQPSSSKGDQASSDNGKEGVETSDKNGDDQDSASTSPDDKGEGENSDDESTSEEGTESEISSTDDSSGTGVTENGSADATYNHASGTAYGTRNEAMTRQEFERTVKMKDDLTNLRDQLSSLFNT</sequence>
<proteinExistence type="predicted"/>
<evidence type="ECO:0000256" key="1">
    <source>
        <dbReference type="SAM" id="MobiDB-lite"/>
    </source>
</evidence>
<reference evidence="2 3" key="1">
    <citation type="journal article" date="2012" name="J. Bacteriol.">
        <title>Complete genome sequence of Mycoplasma haemocanis strain Illinois.</title>
        <authorList>
            <person name="do Nascimento N.C."/>
            <person name="Guimaraes A.M."/>
            <person name="Santos A.P."/>
            <person name="Sanmiguel P.J."/>
            <person name="Messick J.B."/>
        </authorList>
    </citation>
    <scope>NUCLEOTIDE SEQUENCE [LARGE SCALE GENOMIC DNA]</scope>
    <source>
        <strain evidence="2 3">Illinois</strain>
    </source>
</reference>
<feature type="compositionally biased region" description="Polar residues" evidence="1">
    <location>
        <begin position="153"/>
        <end position="173"/>
    </location>
</feature>
<dbReference type="OrthoDB" id="9848244at2"/>
<dbReference type="HOGENOM" id="CLU_1376828_0_0_14"/>
<dbReference type="Proteomes" id="UP000009135">
    <property type="component" value="Chromosome"/>
</dbReference>
<accession>H6N7M4</accession>
<feature type="compositionally biased region" description="Basic and acidic residues" evidence="1">
    <location>
        <begin position="94"/>
        <end position="107"/>
    </location>
</feature>
<dbReference type="KEGG" id="mhe:MHC_03940"/>
<evidence type="ECO:0000313" key="3">
    <source>
        <dbReference type="Proteomes" id="UP000009135"/>
    </source>
</evidence>
<feature type="region of interest" description="Disordered" evidence="1">
    <location>
        <begin position="29"/>
        <end position="183"/>
    </location>
</feature>
<name>H6N7M4_MYCHN</name>